<evidence type="ECO:0000259" key="4">
    <source>
        <dbReference type="PROSITE" id="PS01124"/>
    </source>
</evidence>
<comment type="caution">
    <text evidence="5">The sequence shown here is derived from an EMBL/GenBank/DDBJ whole genome shotgun (WGS) entry which is preliminary data.</text>
</comment>
<dbReference type="Gene3D" id="1.10.10.60">
    <property type="entry name" value="Homeodomain-like"/>
    <property type="match status" value="2"/>
</dbReference>
<gene>
    <name evidence="5" type="ORF">C7380_101204</name>
</gene>
<dbReference type="RefSeq" id="WP_206050483.1">
    <property type="nucleotide sequence ID" value="NZ_QGGI01000001.1"/>
</dbReference>
<evidence type="ECO:0000313" key="5">
    <source>
        <dbReference type="EMBL" id="PWJ96630.1"/>
    </source>
</evidence>
<dbReference type="GO" id="GO:0043565">
    <property type="term" value="F:sequence-specific DNA binding"/>
    <property type="evidence" value="ECO:0007669"/>
    <property type="project" value="InterPro"/>
</dbReference>
<dbReference type="SMART" id="SM00342">
    <property type="entry name" value="HTH_ARAC"/>
    <property type="match status" value="1"/>
</dbReference>
<evidence type="ECO:0000313" key="6">
    <source>
        <dbReference type="Proteomes" id="UP000245921"/>
    </source>
</evidence>
<dbReference type="SUPFAM" id="SSF46689">
    <property type="entry name" value="Homeodomain-like"/>
    <property type="match status" value="1"/>
</dbReference>
<dbReference type="Proteomes" id="UP000245921">
    <property type="component" value="Unassembled WGS sequence"/>
</dbReference>
<dbReference type="AlphaFoldDB" id="A0AA45HK13"/>
<evidence type="ECO:0000256" key="3">
    <source>
        <dbReference type="ARBA" id="ARBA00023163"/>
    </source>
</evidence>
<dbReference type="EMBL" id="QGGI01000001">
    <property type="protein sequence ID" value="PWJ96630.1"/>
    <property type="molecule type" value="Genomic_DNA"/>
</dbReference>
<organism evidence="5 6">
    <name type="scientific">Oceanotoga teriensis</name>
    <dbReference type="NCBI Taxonomy" id="515440"/>
    <lineage>
        <taxon>Bacteria</taxon>
        <taxon>Thermotogati</taxon>
        <taxon>Thermotogota</taxon>
        <taxon>Thermotogae</taxon>
        <taxon>Petrotogales</taxon>
        <taxon>Petrotogaceae</taxon>
        <taxon>Oceanotoga</taxon>
    </lineage>
</organism>
<accession>A0AA45HK13</accession>
<evidence type="ECO:0000256" key="1">
    <source>
        <dbReference type="ARBA" id="ARBA00023015"/>
    </source>
</evidence>
<dbReference type="Pfam" id="PF12833">
    <property type="entry name" value="HTH_18"/>
    <property type="match status" value="1"/>
</dbReference>
<dbReference type="InterPro" id="IPR018060">
    <property type="entry name" value="HTH_AraC"/>
</dbReference>
<dbReference type="InterPro" id="IPR009057">
    <property type="entry name" value="Homeodomain-like_sf"/>
</dbReference>
<protein>
    <submittedName>
        <fullName evidence="5">AraC family transcriptional regulator</fullName>
    </submittedName>
</protein>
<evidence type="ECO:0000256" key="2">
    <source>
        <dbReference type="ARBA" id="ARBA00023125"/>
    </source>
</evidence>
<reference evidence="5 6" key="1">
    <citation type="submission" date="2018-05" db="EMBL/GenBank/DDBJ databases">
        <title>Genomic Encyclopedia of Type Strains, Phase IV (KMG-IV): sequencing the most valuable type-strain genomes for metagenomic binning, comparative biology and taxonomic classification.</title>
        <authorList>
            <person name="Goeker M."/>
        </authorList>
    </citation>
    <scope>NUCLEOTIDE SEQUENCE [LARGE SCALE GENOMIC DNA]</scope>
    <source>
        <strain evidence="5 6">DSM 24906</strain>
    </source>
</reference>
<name>A0AA45HK13_9BACT</name>
<dbReference type="PRINTS" id="PR00032">
    <property type="entry name" value="HTHARAC"/>
</dbReference>
<feature type="domain" description="HTH araC/xylS-type" evidence="4">
    <location>
        <begin position="150"/>
        <end position="248"/>
    </location>
</feature>
<keyword evidence="3" id="KW-0804">Transcription</keyword>
<keyword evidence="6" id="KW-1185">Reference proteome</keyword>
<keyword evidence="2" id="KW-0238">DNA-binding</keyword>
<keyword evidence="1" id="KW-0805">Transcription regulation</keyword>
<dbReference type="InterPro" id="IPR053142">
    <property type="entry name" value="PchR_regulatory_protein"/>
</dbReference>
<dbReference type="PANTHER" id="PTHR47893">
    <property type="entry name" value="REGULATORY PROTEIN PCHR"/>
    <property type="match status" value="1"/>
</dbReference>
<sequence>MEHDLDEYFSISYFESVSGEELNPYNRLSSSIIKSFWAKNKYQAIFHKNIPIKTIGIEFLPEYCDNYLIKKFGKEYINPRKALLSVDEKEDFPEIVMLLYQLLNYRGKGISAKLFYEGKVFEALSLIYDRYAYKINEEKNLSKEDREYIKNVNLYINDHYSFDLTLDKLSKIACMGLTKLKKTFKMVNKCTITEYIQRKRVTEAQHLLMKTDLNVGQIANIVGYKSASRFSELFKKNTGIRPADYRRLYHRS</sequence>
<proteinExistence type="predicted"/>
<dbReference type="GO" id="GO:0003700">
    <property type="term" value="F:DNA-binding transcription factor activity"/>
    <property type="evidence" value="ECO:0007669"/>
    <property type="project" value="InterPro"/>
</dbReference>
<dbReference type="InterPro" id="IPR020449">
    <property type="entry name" value="Tscrpt_reg_AraC-type_HTH"/>
</dbReference>
<dbReference type="PROSITE" id="PS01124">
    <property type="entry name" value="HTH_ARAC_FAMILY_2"/>
    <property type="match status" value="1"/>
</dbReference>
<dbReference type="PANTHER" id="PTHR47893:SF1">
    <property type="entry name" value="REGULATORY PROTEIN PCHR"/>
    <property type="match status" value="1"/>
</dbReference>